<feature type="compositionally biased region" description="Basic and acidic residues" evidence="1">
    <location>
        <begin position="48"/>
        <end position="68"/>
    </location>
</feature>
<protein>
    <submittedName>
        <fullName evidence="2">Uncharacterized protein</fullName>
    </submittedName>
</protein>
<reference evidence="2 3" key="1">
    <citation type="submission" date="2022-09" db="EMBL/GenBank/DDBJ databases">
        <authorList>
            <person name="Palmer J.M."/>
        </authorList>
    </citation>
    <scope>NUCLEOTIDE SEQUENCE [LARGE SCALE GENOMIC DNA]</scope>
    <source>
        <strain evidence="2 3">DSM 7382</strain>
    </source>
</reference>
<evidence type="ECO:0000256" key="1">
    <source>
        <dbReference type="SAM" id="MobiDB-lite"/>
    </source>
</evidence>
<dbReference type="EMBL" id="JASBNA010000068">
    <property type="protein sequence ID" value="KAK7678730.1"/>
    <property type="molecule type" value="Genomic_DNA"/>
</dbReference>
<evidence type="ECO:0000313" key="2">
    <source>
        <dbReference type="EMBL" id="KAK7678730.1"/>
    </source>
</evidence>
<keyword evidence="3" id="KW-1185">Reference proteome</keyword>
<accession>A0AAW0FPV3</accession>
<sequence>MKSGTGNCCSKKINDDEFEAEEARIEARLHMQESTRAEREGEAAAGKENGRRSSVDRQPCPRDTMRAEIRHTGYNPVLLLRKKCG</sequence>
<organism evidence="2 3">
    <name type="scientific">Cerrena zonata</name>
    <dbReference type="NCBI Taxonomy" id="2478898"/>
    <lineage>
        <taxon>Eukaryota</taxon>
        <taxon>Fungi</taxon>
        <taxon>Dikarya</taxon>
        <taxon>Basidiomycota</taxon>
        <taxon>Agaricomycotina</taxon>
        <taxon>Agaricomycetes</taxon>
        <taxon>Polyporales</taxon>
        <taxon>Cerrenaceae</taxon>
        <taxon>Cerrena</taxon>
    </lineage>
</organism>
<dbReference type="AlphaFoldDB" id="A0AAW0FPV3"/>
<feature type="region of interest" description="Disordered" evidence="1">
    <location>
        <begin position="30"/>
        <end position="68"/>
    </location>
</feature>
<evidence type="ECO:0000313" key="3">
    <source>
        <dbReference type="Proteomes" id="UP001385951"/>
    </source>
</evidence>
<comment type="caution">
    <text evidence="2">The sequence shown here is derived from an EMBL/GenBank/DDBJ whole genome shotgun (WGS) entry which is preliminary data.</text>
</comment>
<dbReference type="Proteomes" id="UP001385951">
    <property type="component" value="Unassembled WGS sequence"/>
</dbReference>
<proteinExistence type="predicted"/>
<feature type="compositionally biased region" description="Basic and acidic residues" evidence="1">
    <location>
        <begin position="30"/>
        <end position="42"/>
    </location>
</feature>
<name>A0AAW0FPV3_9APHY</name>
<gene>
    <name evidence="2" type="ORF">QCA50_018312</name>
</gene>